<dbReference type="GO" id="GO:0016747">
    <property type="term" value="F:acyltransferase activity, transferring groups other than amino-acyl groups"/>
    <property type="evidence" value="ECO:0007669"/>
    <property type="project" value="InterPro"/>
</dbReference>
<dbReference type="GO" id="GO:0005634">
    <property type="term" value="C:nucleus"/>
    <property type="evidence" value="ECO:0007669"/>
    <property type="project" value="UniProtKB-SubCell"/>
</dbReference>
<dbReference type="Gene3D" id="3.30.40.10">
    <property type="entry name" value="Zinc/RING finger domain, C3HC4 (zinc finger)"/>
    <property type="match status" value="1"/>
</dbReference>
<proteinExistence type="predicted"/>
<dbReference type="EnsemblPlants" id="EMT04040">
    <property type="protein sequence ID" value="EMT04040"/>
    <property type="gene ID" value="F775_01074"/>
</dbReference>
<dbReference type="Pfam" id="PF13966">
    <property type="entry name" value="zf-RVT"/>
    <property type="match status" value="1"/>
</dbReference>
<dbReference type="SUPFAM" id="SSF55729">
    <property type="entry name" value="Acyl-CoA N-acyltransferases (Nat)"/>
    <property type="match status" value="1"/>
</dbReference>
<dbReference type="InterPro" id="IPR002219">
    <property type="entry name" value="PKC_DAG/PE"/>
</dbReference>
<accession>M8AQL9</accession>
<feature type="region of interest" description="Disordered" evidence="6">
    <location>
        <begin position="1295"/>
        <end position="1324"/>
    </location>
</feature>
<feature type="region of interest" description="Disordered" evidence="6">
    <location>
        <begin position="2050"/>
        <end position="2105"/>
    </location>
</feature>
<keyword evidence="3" id="KW-0863">Zinc-finger</keyword>
<dbReference type="PANTHER" id="PTHR46508:SF28">
    <property type="entry name" value="PHD-TYPE DOMAIN-CONTAINING PROTEIN"/>
    <property type="match status" value="1"/>
</dbReference>
<dbReference type="CDD" id="cd00029">
    <property type="entry name" value="C1"/>
    <property type="match status" value="1"/>
</dbReference>
<dbReference type="InterPro" id="IPR013083">
    <property type="entry name" value="Znf_RING/FYVE/PHD"/>
</dbReference>
<dbReference type="InterPro" id="IPR026960">
    <property type="entry name" value="RVT-Znf"/>
</dbReference>
<feature type="compositionally biased region" description="Polar residues" evidence="6">
    <location>
        <begin position="2059"/>
        <end position="2076"/>
    </location>
</feature>
<dbReference type="InterPro" id="IPR011011">
    <property type="entry name" value="Znf_FYVE_PHD"/>
</dbReference>
<dbReference type="PROSITE" id="PS50081">
    <property type="entry name" value="ZF_DAG_PE_2"/>
    <property type="match status" value="1"/>
</dbReference>
<evidence type="ECO:0000256" key="5">
    <source>
        <dbReference type="ARBA" id="ARBA00023242"/>
    </source>
</evidence>
<evidence type="ECO:0000256" key="3">
    <source>
        <dbReference type="ARBA" id="ARBA00022771"/>
    </source>
</evidence>
<organism evidence="7">
    <name type="scientific">Aegilops tauschii</name>
    <name type="common">Tausch's goatgrass</name>
    <name type="synonym">Aegilops squarrosa</name>
    <dbReference type="NCBI Taxonomy" id="37682"/>
    <lineage>
        <taxon>Eukaryota</taxon>
        <taxon>Viridiplantae</taxon>
        <taxon>Streptophyta</taxon>
        <taxon>Embryophyta</taxon>
        <taxon>Tracheophyta</taxon>
        <taxon>Spermatophyta</taxon>
        <taxon>Magnoliopsida</taxon>
        <taxon>Liliopsida</taxon>
        <taxon>Poales</taxon>
        <taxon>Poaceae</taxon>
        <taxon>BOP clade</taxon>
        <taxon>Pooideae</taxon>
        <taxon>Triticodae</taxon>
        <taxon>Triticeae</taxon>
        <taxon>Triticinae</taxon>
        <taxon>Aegilops</taxon>
    </lineage>
</organism>
<evidence type="ECO:0000256" key="6">
    <source>
        <dbReference type="SAM" id="MobiDB-lite"/>
    </source>
</evidence>
<keyword evidence="2" id="KW-0479">Metal-binding</keyword>
<comment type="subcellular location">
    <subcellularLocation>
        <location evidence="1">Nucleus</location>
    </subcellularLocation>
</comment>
<dbReference type="PROSITE" id="PS51186">
    <property type="entry name" value="GNAT"/>
    <property type="match status" value="1"/>
</dbReference>
<evidence type="ECO:0000256" key="1">
    <source>
        <dbReference type="ARBA" id="ARBA00004123"/>
    </source>
</evidence>
<feature type="region of interest" description="Disordered" evidence="6">
    <location>
        <begin position="1211"/>
        <end position="1243"/>
    </location>
</feature>
<dbReference type="InterPro" id="IPR016181">
    <property type="entry name" value="Acyl_CoA_acyltransferase"/>
</dbReference>
<feature type="compositionally biased region" description="Basic and acidic residues" evidence="6">
    <location>
        <begin position="1142"/>
        <end position="1164"/>
    </location>
</feature>
<dbReference type="Pfam" id="PF23209">
    <property type="entry name" value="IDM1_C"/>
    <property type="match status" value="1"/>
</dbReference>
<dbReference type="InterPro" id="IPR006912">
    <property type="entry name" value="Harbinger_derived_prot"/>
</dbReference>
<dbReference type="PANTHER" id="PTHR46508">
    <property type="entry name" value="PHD FINGER FAMILY PROTEIN"/>
    <property type="match status" value="1"/>
</dbReference>
<dbReference type="InterPro" id="IPR032308">
    <property type="entry name" value="TDBD"/>
</dbReference>
<evidence type="ECO:0000256" key="2">
    <source>
        <dbReference type="ARBA" id="ARBA00022723"/>
    </source>
</evidence>
<feature type="region of interest" description="Disordered" evidence="6">
    <location>
        <begin position="1105"/>
        <end position="1182"/>
    </location>
</feature>
<dbReference type="InterPro" id="IPR000182">
    <property type="entry name" value="GNAT_dom"/>
</dbReference>
<feature type="compositionally biased region" description="Polar residues" evidence="6">
    <location>
        <begin position="1212"/>
        <end position="1224"/>
    </location>
</feature>
<dbReference type="InterPro" id="IPR056511">
    <property type="entry name" value="IDM1_C"/>
</dbReference>
<keyword evidence="5" id="KW-0539">Nucleus</keyword>
<sequence length="2105" mass="236769">MTGLLLDVQEFEDRAKLMDQRRGSKMGRVTIYRNRGLGHEQLMQDYFAEVPSYPPRLFRRRPAAGIMGFSGYQKISAAMWVIAYGIPADYTDEYLRIGRDTTTASVCRFAKLVIRLYGDEYLRAPNEEDTKRLMEMNEKRGWSGMLGSLDCMHWTWKNCPKTWQGMYCGKSCDATIVLEAVASEDTWIWHAFFGLSGTLNDINVLNRSPLFARLVSRDAPTCNYKIMDNEYSMRYYLTDGIYPEWATLVKSIKEKNGVPLTRKQAHFTKAQEAARKDIERAFGVLQARFEGTTSDALSFSNHTCHGFARGRQAHARTSPLRTPTARFPRLLHVTHMEAGTSDPESGVGRFAPLNRMDEVDFLVGIGMKEEDIATMLFGEKVAELREDTFDGSEQEKQILEGIFGSGQTTSLPGAIKALVPASTPSSSASSNRMVYCRIVESFTHGSLSSYHVLYHSASQQMQNAMLCTDHHGRPSECELVVQETPPSGDRVYTRRAVIRRSQRAKQCSILDWERVDINSVVAQRRDGRGGFGMLWNHLRLHAHLLIMDAGWKIEGKERGDKSKVDLMFESPDKEIRLASLPKAWKCFGQWLLIHSPRFDGNYYGKEWFNMYEFCYDLKNTLLCLEHEVRRPKQSLSFLHQWQLLDPFMAVVCIDKKVAALRNGVALKAVNSRVTILNCSDIKLLSRLSRRNVNKPVAIKYSSNYNGTHPKSRRSLLPLLLSDGQPHKEENSLHNEQSFIFGTSKHSQYEVQQRYLTMEEMNERSVRNIPHRIVKGFQDSTEPSSMPNCFSTKGEFPYSKMVQDIRDESDPLYFPPSYASDHLVENVQIKGPSSHAGEAMEIAADMGNSADSPSDELLIRPDLLFSHEVDEMILGTTDAVSSEHHAAAVVSDYQAGNEDVRGGPSSGTSSLLEEKDARLEAIRDDVNNEHDVVVTGFQAGNVHVRDEPSAGALSLLAEKDTPLDVIRDDINNEHDVVVVPGFQVGNDDVRGGPSSGTLSLLKEKGTNLEAKDMSLEQMTKTGWVPSGATGGPLKISEPQVLFVSPQDGRLSFMNNSTFNQETLSCLNFSHDSMGANMQLDIQTSAYEASLIQGFLYLDSEGSPIGWEVTNPEPPNQLICGPSSEPNSKVSGHCGELNMQNEARTSEQREISESDPSKNGQKRSEKVAGINDVRRKKQRVNSVHASHCAIGKNMDITTEVPASCVVHNGKEQIGATSSEHASSNQKRSQEAADIQDEVREKKQKVNDGLISDSIIGQCMDSSTAENPTRCVTRCEEVQISASSSEQVPLTLVPQIKEHKEQAEDSSEPPKQLVSEQPPKKDVKFRKKQPWRRKCRFDEDDLLMTAVIHRLTARYRNHYNRMLINRIGLKSLPRSRLENEKKCGQQKFPKSARTVLSKLLEMGIVCTMNILQYRRPGPKNVLKDGNITEHGIRCRCCDTIFTMSNFRCHAGLKQETLTLNLFLGSGKSYSLCQLQAWFIEQKKRKESAKDTMSVQADENDDTCGLCGDVGELICCDNCPASYHQACLPCQVNRVKMKPLMLDGDKGFGTPVHSSAKELCLVGGTCDLTQKINYFRLVRLDNKFVNSCRLLEGPIVSVYLQVWLAIEHITLSDTPDQLVWRWTASGIYSASSCYLATFQGSMTCFSWKLIWKNWAPPRVKFFHWLASQDRCWTADRLARRGLQHQPRCPLCDQALETMRHLLLECPFARQTWHEILSWLRMTTAGPSHEDSLMDWWLQARQNTPTLMRKGLASIALLTPWMIWKQRNECIFEGAQPLVQEVPDGSWYCSSCLCNVCGEVVNSKAPGGLLHALECSQCEYRYHVKCISGKVVCDQRSGLGTWFCERRCQQIYTSMRSRVGMPDHLDDGFSCTILRNNDDQKVHSASDIALLAECSMKLIIALSILEECFLPIFDPRTGVDIMPPIVYNWRSDFVHLDYKGFYTVVLEKDDNLLSVASIRLHGTTVAEMPLIATCSENRQQGMCRQLVDYIEEMLKSLEVEMLLLFAIPNLVDTWTSAFGFRPIEDCDKKKLSKVRLVSIPGTVLLKKDLYERSSETEAGELRTEQQQPLEDTGPVCTTETNLADELGGSETNPPLADPPSAAALGKCHVD</sequence>
<dbReference type="SUPFAM" id="SSF57903">
    <property type="entry name" value="FYVE/PHD zinc finger"/>
    <property type="match status" value="1"/>
</dbReference>
<evidence type="ECO:0000313" key="7">
    <source>
        <dbReference type="EnsemblPlants" id="EMT04040"/>
    </source>
</evidence>
<feature type="compositionally biased region" description="Basic and acidic residues" evidence="6">
    <location>
        <begin position="1234"/>
        <end position="1243"/>
    </location>
</feature>
<name>M8AQL9_AEGTA</name>
<dbReference type="Pfam" id="PF04827">
    <property type="entry name" value="Plant_tran"/>
    <property type="match status" value="1"/>
</dbReference>
<keyword evidence="4" id="KW-0862">Zinc</keyword>
<dbReference type="SMART" id="SM00249">
    <property type="entry name" value="PHD"/>
    <property type="match status" value="2"/>
</dbReference>
<evidence type="ECO:0000256" key="4">
    <source>
        <dbReference type="ARBA" id="ARBA00022833"/>
    </source>
</evidence>
<dbReference type="GO" id="GO:0008270">
    <property type="term" value="F:zinc ion binding"/>
    <property type="evidence" value="ECO:0007669"/>
    <property type="project" value="UniProtKB-KW"/>
</dbReference>
<dbReference type="Pfam" id="PF16135">
    <property type="entry name" value="TDBD"/>
    <property type="match status" value="1"/>
</dbReference>
<protein>
    <submittedName>
        <fullName evidence="7">Uncharacterized protein</fullName>
    </submittedName>
</protein>
<dbReference type="InterPro" id="IPR001965">
    <property type="entry name" value="Znf_PHD"/>
</dbReference>
<reference evidence="7" key="1">
    <citation type="submission" date="2015-06" db="UniProtKB">
        <authorList>
            <consortium name="EnsemblPlants"/>
        </authorList>
    </citation>
    <scope>IDENTIFICATION</scope>
</reference>